<keyword evidence="8" id="KW-1185">Reference proteome</keyword>
<feature type="region of interest" description="Disordered" evidence="5">
    <location>
        <begin position="263"/>
        <end position="299"/>
    </location>
</feature>
<evidence type="ECO:0000256" key="2">
    <source>
        <dbReference type="ARBA" id="ARBA00023015"/>
    </source>
</evidence>
<organism evidence="7 8">
    <name type="scientific">Penicillium brevicompactum</name>
    <dbReference type="NCBI Taxonomy" id="5074"/>
    <lineage>
        <taxon>Eukaryota</taxon>
        <taxon>Fungi</taxon>
        <taxon>Dikarya</taxon>
        <taxon>Ascomycota</taxon>
        <taxon>Pezizomycotina</taxon>
        <taxon>Eurotiomycetes</taxon>
        <taxon>Eurotiomycetidae</taxon>
        <taxon>Eurotiales</taxon>
        <taxon>Aspergillaceae</taxon>
        <taxon>Penicillium</taxon>
    </lineage>
</organism>
<dbReference type="Proteomes" id="UP001148299">
    <property type="component" value="Unassembled WGS sequence"/>
</dbReference>
<evidence type="ECO:0000259" key="6">
    <source>
        <dbReference type="SMART" id="SM00906"/>
    </source>
</evidence>
<dbReference type="AlphaFoldDB" id="A0A9W9UNS2"/>
<dbReference type="Pfam" id="PF04082">
    <property type="entry name" value="Fungal_trans"/>
    <property type="match status" value="1"/>
</dbReference>
<dbReference type="InterPro" id="IPR007325">
    <property type="entry name" value="KFase/CYL"/>
</dbReference>
<reference evidence="7" key="1">
    <citation type="submission" date="2022-12" db="EMBL/GenBank/DDBJ databases">
        <authorList>
            <person name="Petersen C."/>
        </authorList>
    </citation>
    <scope>NUCLEOTIDE SEQUENCE</scope>
    <source>
        <strain evidence="7">IBT 35675</strain>
    </source>
</reference>
<dbReference type="GO" id="GO:0006351">
    <property type="term" value="P:DNA-templated transcription"/>
    <property type="evidence" value="ECO:0007669"/>
    <property type="project" value="InterPro"/>
</dbReference>
<comment type="similarity">
    <text evidence="1">Belongs to the Cyclase 1 superfamily.</text>
</comment>
<dbReference type="EMBL" id="JAPZBR010000006">
    <property type="protein sequence ID" value="KAJ5349196.1"/>
    <property type="molecule type" value="Genomic_DNA"/>
</dbReference>
<evidence type="ECO:0000313" key="7">
    <source>
        <dbReference type="EMBL" id="KAJ5349196.1"/>
    </source>
</evidence>
<keyword evidence="4" id="KW-0539">Nucleus</keyword>
<gene>
    <name evidence="7" type="ORF">N7541_006923</name>
</gene>
<evidence type="ECO:0000313" key="8">
    <source>
        <dbReference type="Proteomes" id="UP001148299"/>
    </source>
</evidence>
<dbReference type="GO" id="GO:0004061">
    <property type="term" value="F:arylformamidase activity"/>
    <property type="evidence" value="ECO:0007669"/>
    <property type="project" value="InterPro"/>
</dbReference>
<dbReference type="InterPro" id="IPR037175">
    <property type="entry name" value="KFase_sf"/>
</dbReference>
<evidence type="ECO:0000256" key="3">
    <source>
        <dbReference type="ARBA" id="ARBA00023163"/>
    </source>
</evidence>
<evidence type="ECO:0000256" key="1">
    <source>
        <dbReference type="ARBA" id="ARBA00007865"/>
    </source>
</evidence>
<dbReference type="PANTHER" id="PTHR47424">
    <property type="entry name" value="REGULATORY PROTEIN GAL4"/>
    <property type="match status" value="1"/>
</dbReference>
<dbReference type="GO" id="GO:0008270">
    <property type="term" value="F:zinc ion binding"/>
    <property type="evidence" value="ECO:0007669"/>
    <property type="project" value="InterPro"/>
</dbReference>
<accession>A0A9W9UNS2</accession>
<dbReference type="GO" id="GO:0019441">
    <property type="term" value="P:L-tryptophan catabolic process to kynurenine"/>
    <property type="evidence" value="ECO:0007669"/>
    <property type="project" value="InterPro"/>
</dbReference>
<dbReference type="Gene3D" id="3.50.30.50">
    <property type="entry name" value="Putative cyclase"/>
    <property type="match status" value="1"/>
</dbReference>
<comment type="caution">
    <text evidence="7">The sequence shown here is derived from an EMBL/GenBank/DDBJ whole genome shotgun (WGS) entry which is preliminary data.</text>
</comment>
<dbReference type="CDD" id="cd12148">
    <property type="entry name" value="fungal_TF_MHR"/>
    <property type="match status" value="1"/>
</dbReference>
<dbReference type="SUPFAM" id="SSF102198">
    <property type="entry name" value="Putative cyclase"/>
    <property type="match status" value="1"/>
</dbReference>
<feature type="domain" description="Xylanolytic transcriptional activator regulatory" evidence="6">
    <location>
        <begin position="490"/>
        <end position="563"/>
    </location>
</feature>
<evidence type="ECO:0000256" key="4">
    <source>
        <dbReference type="ARBA" id="ARBA00023242"/>
    </source>
</evidence>
<dbReference type="InterPro" id="IPR051127">
    <property type="entry name" value="Fungal_SecMet_Regulators"/>
</dbReference>
<dbReference type="PANTHER" id="PTHR47424:SF6">
    <property type="entry name" value="PROLINE UTILIZATION TRANS-ACTIVATOR"/>
    <property type="match status" value="1"/>
</dbReference>
<dbReference type="GO" id="GO:0003677">
    <property type="term" value="F:DNA binding"/>
    <property type="evidence" value="ECO:0007669"/>
    <property type="project" value="InterPro"/>
</dbReference>
<protein>
    <recommendedName>
        <fullName evidence="6">Xylanolytic transcriptional activator regulatory domain-containing protein</fullName>
    </recommendedName>
</protein>
<evidence type="ECO:0000256" key="5">
    <source>
        <dbReference type="SAM" id="MobiDB-lite"/>
    </source>
</evidence>
<proteinExistence type="inferred from homology"/>
<keyword evidence="3" id="KW-0804">Transcription</keyword>
<dbReference type="Pfam" id="PF04199">
    <property type="entry name" value="Cyclase"/>
    <property type="match status" value="1"/>
</dbReference>
<sequence length="878" mass="98464">MVTLGNTAAAAREIIDGVRVSTDWALNSMATPCFGRSAFEHVVKNKFPRAVNDDILVFNTQSSSQWDGFRHYGSKQGAFFNGCTQDDIQNSTRNGIHVEVLREVAASQNTTFRPGDILFIRTGWTKAYEQLSPEECQKLADYAAPPVIGVESSEAMLRWIWDLQLAAVVGDMPSFEAYPCQNTDWSLHEWLLAGWGTPIGELFDLERLSQECRKRGRWTFFFSSVPLKKDSLRWQPPQPCAACVDVGKQCVYTEAEKRVSITESHYRQLQTQSPVPRENSHPTPSSEPPTSARYAEGELPPASRDDWWYKGTDNLFLNRSGERHFVGASSTTHLAKRLNPGSTNFAWDVRPLYDDPGSLRRPVGGALPQLPPFEFAKRLFWVQYTYIGTIFSLIIPSEFEERLDLVYNHPLDFSNRESCLVYCQALLVIAFGLMYSVNQWNGDDGPPGFKYFKHALRFLPDIHEEGSIFFVEVLCYVAYYMQSLNRRDAAFLYVGLALRMAISLGLHQEVSDPTISEADRNRRRRTWWSVYSLDRLLSVKSGNPITIHDGDIGITWPGAVDGSTFDPWPSTVLTHYTKLSRILGRIGEEIYRKKPGSGSNLIASVQSITNDLSSWLRQVPDRLRIDFAALETHINRESVSINLHFYSCVNMTARPLVFYVIQRRLDAEAQGSVTQDWKEGLSPNTVAVIDSCITAARATTMIMDAAAKHNLIATYGYLDGEYIFSAALLLVMVNAAFPPNETSARAMDTALNLLRGMADRGNMYLGSRHTLLLELKAVLGSRSNCMNETVPGSPAGLKLPVTPATEDGATVTERSAPDVQLSSCSAIPNDWSQEPDLPSFQDIAFQFNVNDDPALWEGALDQIDIDMDTDWIENLLKR</sequence>
<reference evidence="7" key="2">
    <citation type="journal article" date="2023" name="IMA Fungus">
        <title>Comparative genomic study of the Penicillium genus elucidates a diverse pangenome and 15 lateral gene transfer events.</title>
        <authorList>
            <person name="Petersen C."/>
            <person name="Sorensen T."/>
            <person name="Nielsen M.R."/>
            <person name="Sondergaard T.E."/>
            <person name="Sorensen J.L."/>
            <person name="Fitzpatrick D.A."/>
            <person name="Frisvad J.C."/>
            <person name="Nielsen K.L."/>
        </authorList>
    </citation>
    <scope>NUCLEOTIDE SEQUENCE</scope>
    <source>
        <strain evidence="7">IBT 35675</strain>
    </source>
</reference>
<dbReference type="SMART" id="SM00906">
    <property type="entry name" value="Fungal_trans"/>
    <property type="match status" value="1"/>
</dbReference>
<keyword evidence="2" id="KW-0805">Transcription regulation</keyword>
<dbReference type="InterPro" id="IPR007219">
    <property type="entry name" value="XnlR_reg_dom"/>
</dbReference>
<feature type="compositionally biased region" description="Low complexity" evidence="5">
    <location>
        <begin position="281"/>
        <end position="291"/>
    </location>
</feature>
<name>A0A9W9UNS2_PENBR</name>